<evidence type="ECO:0000313" key="4">
    <source>
        <dbReference type="EMBL" id="KAG0487466.1"/>
    </source>
</evidence>
<protein>
    <recommendedName>
        <fullName evidence="3">Inositol polyphosphate-related phosphatase domain-containing protein</fullName>
    </recommendedName>
</protein>
<comment type="similarity">
    <text evidence="1">Belongs to the inositol polyphosphate 5-phosphatase family.</text>
</comment>
<dbReference type="InterPro" id="IPR036691">
    <property type="entry name" value="Endo/exonu/phosph_ase_sf"/>
</dbReference>
<evidence type="ECO:0000256" key="2">
    <source>
        <dbReference type="ARBA" id="ARBA00022801"/>
    </source>
</evidence>
<evidence type="ECO:0000256" key="1">
    <source>
        <dbReference type="ARBA" id="ARBA00010768"/>
    </source>
</evidence>
<sequence length="607" mass="68718">MRPKSTKPEEGKLRGSWLEVLCFGFFCLQLWRKVVFQKWLSICSKGNEFSADEGDTTESESEYEGSHLDGISYNFQRTKSEIIREQYISIKEIRLCVGSWNVGGKLPPNDLEIMDWLDMGEPADIYVLGLQEIVELNAGNVFGAEDNRPVSRWKGLIHRALNVIRPASVSHKCYSDPTSSARFQTVDDSPGILDALLEGRGNNAEQEIHPLEEYPLDIRASGCAATKDSLRGSTIPRFTYSDVGSPHTFGQQLLTSLKMSDQPSYLSIKNLPVASKALVTDQKSQNKNLSISQRIGVLWPGKPLKIFAQCPLNNSKSYKPIKSFNRCGSFNSVNQYTKDFEVPNLMPKLRIGNGHMKKKGPAFVRIISKQMVGIYLTIWIRRSLRKHIQNLKVSTVGVGCMGCIGNKGSISVSMSIFETPFCFVCSHLTSGEKEADKDRRNSDVQEICRRTLFCSTSGIGLPKTIFDHERIFWLGDLNYRINLSCETVHDLISKKEWSKLSESDQLKEELKNGKAFDGWLEGVISFPPTYKYEINSDRYVGDDPNAGRRTPAWCDRILSYGEGIRLLDYRRTELMLSDHRPVTAMFMVDVEMLCKRKLQRALKIPRN</sequence>
<dbReference type="InterPro" id="IPR000300">
    <property type="entry name" value="IPPc"/>
</dbReference>
<dbReference type="SMART" id="SM00128">
    <property type="entry name" value="IPPc"/>
    <property type="match status" value="1"/>
</dbReference>
<dbReference type="SUPFAM" id="SSF56219">
    <property type="entry name" value="DNase I-like"/>
    <property type="match status" value="1"/>
</dbReference>
<dbReference type="PANTHER" id="PTHR45666:SF5">
    <property type="entry name" value="TYPE IV INOSITOL POLYPHOSPHATE 5-PHOSPHATASE 3"/>
    <property type="match status" value="1"/>
</dbReference>
<keyword evidence="2" id="KW-0378">Hydrolase</keyword>
<dbReference type="PANTHER" id="PTHR45666">
    <property type="entry name" value="TYPE IV INOSITOL POLYPHOSPHATE 5-PHOSPHATASE 9"/>
    <property type="match status" value="1"/>
</dbReference>
<dbReference type="GO" id="GO:0004445">
    <property type="term" value="F:inositol-polyphosphate 5-phosphatase activity"/>
    <property type="evidence" value="ECO:0007669"/>
    <property type="project" value="InterPro"/>
</dbReference>
<dbReference type="AlphaFoldDB" id="A0A835V8Z2"/>
<dbReference type="Gene3D" id="3.60.10.10">
    <property type="entry name" value="Endonuclease/exonuclease/phosphatase"/>
    <property type="match status" value="2"/>
</dbReference>
<dbReference type="OrthoDB" id="62798at2759"/>
<evidence type="ECO:0000313" key="5">
    <source>
        <dbReference type="Proteomes" id="UP000639772"/>
    </source>
</evidence>
<dbReference type="GO" id="GO:0034485">
    <property type="term" value="F:phosphatidylinositol-3,4,5-trisphosphate 5-phosphatase activity"/>
    <property type="evidence" value="ECO:0007669"/>
    <property type="project" value="TreeGrafter"/>
</dbReference>
<dbReference type="Pfam" id="PF22669">
    <property type="entry name" value="Exo_endo_phos2"/>
    <property type="match status" value="1"/>
</dbReference>
<reference evidence="4 5" key="1">
    <citation type="journal article" date="2020" name="Nat. Food">
        <title>A phased Vanilla planifolia genome enables genetic improvement of flavour and production.</title>
        <authorList>
            <person name="Hasing T."/>
            <person name="Tang H."/>
            <person name="Brym M."/>
            <person name="Khazi F."/>
            <person name="Huang T."/>
            <person name="Chambers A.H."/>
        </authorList>
    </citation>
    <scope>NUCLEOTIDE SEQUENCE [LARGE SCALE GENOMIC DNA]</scope>
    <source>
        <tissue evidence="4">Leaf</tissue>
    </source>
</reference>
<gene>
    <name evidence="4" type="ORF">HPP92_009561</name>
</gene>
<dbReference type="GO" id="GO:0046856">
    <property type="term" value="P:phosphatidylinositol dephosphorylation"/>
    <property type="evidence" value="ECO:0007669"/>
    <property type="project" value="InterPro"/>
</dbReference>
<name>A0A835V8Z2_VANPL</name>
<evidence type="ECO:0000259" key="3">
    <source>
        <dbReference type="SMART" id="SM00128"/>
    </source>
</evidence>
<dbReference type="Proteomes" id="UP000639772">
    <property type="component" value="Unassembled WGS sequence"/>
</dbReference>
<accession>A0A835V8Z2</accession>
<comment type="caution">
    <text evidence="4">The sequence shown here is derived from an EMBL/GenBank/DDBJ whole genome shotgun (WGS) entry which is preliminary data.</text>
</comment>
<feature type="domain" description="Inositol polyphosphate-related phosphatase" evidence="3">
    <location>
        <begin position="315"/>
        <end position="594"/>
    </location>
</feature>
<proteinExistence type="inferred from homology"/>
<dbReference type="EMBL" id="JADCNM010000004">
    <property type="protein sequence ID" value="KAG0487466.1"/>
    <property type="molecule type" value="Genomic_DNA"/>
</dbReference>
<dbReference type="GO" id="GO:0004439">
    <property type="term" value="F:phosphatidylinositol-4,5-bisphosphate 5-phosphatase activity"/>
    <property type="evidence" value="ECO:0007669"/>
    <property type="project" value="TreeGrafter"/>
</dbReference>
<organism evidence="4 5">
    <name type="scientific">Vanilla planifolia</name>
    <name type="common">Vanilla</name>
    <dbReference type="NCBI Taxonomy" id="51239"/>
    <lineage>
        <taxon>Eukaryota</taxon>
        <taxon>Viridiplantae</taxon>
        <taxon>Streptophyta</taxon>
        <taxon>Embryophyta</taxon>
        <taxon>Tracheophyta</taxon>
        <taxon>Spermatophyta</taxon>
        <taxon>Magnoliopsida</taxon>
        <taxon>Liliopsida</taxon>
        <taxon>Asparagales</taxon>
        <taxon>Orchidaceae</taxon>
        <taxon>Vanilloideae</taxon>
        <taxon>Vanilleae</taxon>
        <taxon>Vanilla</taxon>
    </lineage>
</organism>
<dbReference type="InterPro" id="IPR045849">
    <property type="entry name" value="IP5P_plant"/>
</dbReference>